<organism evidence="6">
    <name type="scientific">marine sediment metagenome</name>
    <dbReference type="NCBI Taxonomy" id="412755"/>
    <lineage>
        <taxon>unclassified sequences</taxon>
        <taxon>metagenomes</taxon>
        <taxon>ecological metagenomes</taxon>
    </lineage>
</organism>
<comment type="caution">
    <text evidence="6">The sequence shown here is derived from an EMBL/GenBank/DDBJ whole genome shotgun (WGS) entry which is preliminary data.</text>
</comment>
<evidence type="ECO:0000259" key="5">
    <source>
        <dbReference type="PROSITE" id="PS51192"/>
    </source>
</evidence>
<evidence type="ECO:0000313" key="6">
    <source>
        <dbReference type="EMBL" id="GAJ08328.1"/>
    </source>
</evidence>
<dbReference type="EMBL" id="BARW01026699">
    <property type="protein sequence ID" value="GAJ08328.1"/>
    <property type="molecule type" value="Genomic_DNA"/>
</dbReference>
<dbReference type="GO" id="GO:0003677">
    <property type="term" value="F:DNA binding"/>
    <property type="evidence" value="ECO:0007669"/>
    <property type="project" value="InterPro"/>
</dbReference>
<proteinExistence type="predicted"/>
<dbReference type="PROSITE" id="PS51192">
    <property type="entry name" value="HELICASE_ATP_BIND_1"/>
    <property type="match status" value="1"/>
</dbReference>
<dbReference type="GO" id="GO:0016787">
    <property type="term" value="F:hydrolase activity"/>
    <property type="evidence" value="ECO:0007669"/>
    <property type="project" value="UniProtKB-KW"/>
</dbReference>
<dbReference type="PANTHER" id="PTHR11274:SF0">
    <property type="entry name" value="GENERAL TRANSCRIPTION AND DNA REPAIR FACTOR IIH HELICASE SUBUNIT XPB"/>
    <property type="match status" value="1"/>
</dbReference>
<dbReference type="SUPFAM" id="SSF52540">
    <property type="entry name" value="P-loop containing nucleoside triphosphate hydrolases"/>
    <property type="match status" value="2"/>
</dbReference>
<feature type="non-terminal residue" evidence="6">
    <location>
        <position position="258"/>
    </location>
</feature>
<evidence type="ECO:0000256" key="1">
    <source>
        <dbReference type="ARBA" id="ARBA00022741"/>
    </source>
</evidence>
<protein>
    <recommendedName>
        <fullName evidence="5">Helicase ATP-binding domain-containing protein</fullName>
    </recommendedName>
</protein>
<dbReference type="Gene3D" id="3.40.50.300">
    <property type="entry name" value="P-loop containing nucleotide triphosphate hydrolases"/>
    <property type="match status" value="2"/>
</dbReference>
<dbReference type="InterPro" id="IPR006935">
    <property type="entry name" value="Helicase/UvrB_N"/>
</dbReference>
<dbReference type="SMART" id="SM00487">
    <property type="entry name" value="DEXDc"/>
    <property type="match status" value="1"/>
</dbReference>
<evidence type="ECO:0000256" key="3">
    <source>
        <dbReference type="ARBA" id="ARBA00022806"/>
    </source>
</evidence>
<evidence type="ECO:0000256" key="2">
    <source>
        <dbReference type="ARBA" id="ARBA00022801"/>
    </source>
</evidence>
<feature type="domain" description="Helicase ATP-binding" evidence="5">
    <location>
        <begin position="5"/>
        <end position="155"/>
    </location>
</feature>
<keyword evidence="4" id="KW-0067">ATP-binding</keyword>
<dbReference type="CDD" id="cd17926">
    <property type="entry name" value="DEXHc_RE"/>
    <property type="match status" value="1"/>
</dbReference>
<gene>
    <name evidence="6" type="ORF">S12H4_43494</name>
</gene>
<keyword evidence="1" id="KW-0547">Nucleotide-binding</keyword>
<feature type="non-terminal residue" evidence="6">
    <location>
        <position position="1"/>
    </location>
</feature>
<dbReference type="Pfam" id="PF04851">
    <property type="entry name" value="ResIII"/>
    <property type="match status" value="1"/>
</dbReference>
<dbReference type="GO" id="GO:0005524">
    <property type="term" value="F:ATP binding"/>
    <property type="evidence" value="ECO:0007669"/>
    <property type="project" value="UniProtKB-KW"/>
</dbReference>
<dbReference type="AlphaFoldDB" id="X1TSK6"/>
<keyword evidence="3" id="KW-0347">Helicase</keyword>
<dbReference type="PANTHER" id="PTHR11274">
    <property type="entry name" value="RAD25/XP-B DNA REPAIR HELICASE"/>
    <property type="match status" value="1"/>
</dbReference>
<keyword evidence="2" id="KW-0378">Hydrolase</keyword>
<dbReference type="InterPro" id="IPR050615">
    <property type="entry name" value="ATP-dep_DNA_Helicase"/>
</dbReference>
<dbReference type="GO" id="GO:0004386">
    <property type="term" value="F:helicase activity"/>
    <property type="evidence" value="ECO:0007669"/>
    <property type="project" value="UniProtKB-KW"/>
</dbReference>
<sequence>QERAVTELARYDDGILVAPSGSGKTVVGIYMIAARRRNTLVLVHRRPLLEQWRAQLASFLEVDPTMIGQIGGGKEKRTGLIDVAMLQSLIRKNQVDDIVAGYGQVIIDECHHLPAVTFEQVLRQVKARYVIGLTATPYRRDGQQPIILMQCGPVRHTVSQKDRQSQELLSHHLICRDTSFTTPTQEGEPSIHDIYAALVADEARNELILNDLLQALEEGRSPILLTERREHLEFFTGSLAKSVHHVVVLHGGMGAKQR</sequence>
<dbReference type="InterPro" id="IPR014001">
    <property type="entry name" value="Helicase_ATP-bd"/>
</dbReference>
<accession>X1TSK6</accession>
<name>X1TSK6_9ZZZZ</name>
<reference evidence="6" key="1">
    <citation type="journal article" date="2014" name="Front. Microbiol.">
        <title>High frequency of phylogenetically diverse reductive dehalogenase-homologous genes in deep subseafloor sedimentary metagenomes.</title>
        <authorList>
            <person name="Kawai M."/>
            <person name="Futagami T."/>
            <person name="Toyoda A."/>
            <person name="Takaki Y."/>
            <person name="Nishi S."/>
            <person name="Hori S."/>
            <person name="Arai W."/>
            <person name="Tsubouchi T."/>
            <person name="Morono Y."/>
            <person name="Uchiyama I."/>
            <person name="Ito T."/>
            <person name="Fujiyama A."/>
            <person name="Inagaki F."/>
            <person name="Takami H."/>
        </authorList>
    </citation>
    <scope>NUCLEOTIDE SEQUENCE</scope>
    <source>
        <strain evidence="6">Expedition CK06-06</strain>
    </source>
</reference>
<dbReference type="InterPro" id="IPR027417">
    <property type="entry name" value="P-loop_NTPase"/>
</dbReference>
<evidence type="ECO:0000256" key="4">
    <source>
        <dbReference type="ARBA" id="ARBA00022840"/>
    </source>
</evidence>